<dbReference type="Proteomes" id="UP001596201">
    <property type="component" value="Unassembled WGS sequence"/>
</dbReference>
<accession>A0ABD5R9P2</accession>
<evidence type="ECO:0000313" key="2">
    <source>
        <dbReference type="Proteomes" id="UP001596201"/>
    </source>
</evidence>
<protein>
    <submittedName>
        <fullName evidence="1">HTH domain-containing protein</fullName>
    </submittedName>
</protein>
<gene>
    <name evidence="1" type="ORF">ACFPJ5_07210</name>
</gene>
<sequence length="167" mass="18720">MEIDRLDESENRTTTAPTRRIELWLQPTPGGRSYDDAVTRLAGLSLRGVIDEFAVETWGKGIDLSTDDLRDEHEQRVRERVATFKQWAREHDARIPDFEERRVVGEGRMGREYVVQSLPSALLAEFEGEAVATVTPCTAGTDCITRRLDALAEGDATFGVPDERLTA</sequence>
<comment type="caution">
    <text evidence="1">The sequence shown here is derived from an EMBL/GenBank/DDBJ whole genome shotgun (WGS) entry which is preliminary data.</text>
</comment>
<organism evidence="1 2">
    <name type="scientific">Salinirubrum litoreum</name>
    <dbReference type="NCBI Taxonomy" id="1126234"/>
    <lineage>
        <taxon>Archaea</taxon>
        <taxon>Methanobacteriati</taxon>
        <taxon>Methanobacteriota</taxon>
        <taxon>Stenosarchaea group</taxon>
        <taxon>Halobacteria</taxon>
        <taxon>Halobacteriales</taxon>
        <taxon>Haloferacaceae</taxon>
        <taxon>Salinirubrum</taxon>
    </lineage>
</organism>
<dbReference type="RefSeq" id="WP_227227939.1">
    <property type="nucleotide sequence ID" value="NZ_JAJCVJ010000001.1"/>
</dbReference>
<keyword evidence="2" id="KW-1185">Reference proteome</keyword>
<dbReference type="InterPro" id="IPR046783">
    <property type="entry name" value="HTH_63"/>
</dbReference>
<reference evidence="1 2" key="1">
    <citation type="journal article" date="2019" name="Int. J. Syst. Evol. Microbiol.">
        <title>The Global Catalogue of Microorganisms (GCM) 10K type strain sequencing project: providing services to taxonomists for standard genome sequencing and annotation.</title>
        <authorList>
            <consortium name="The Broad Institute Genomics Platform"/>
            <consortium name="The Broad Institute Genome Sequencing Center for Infectious Disease"/>
            <person name="Wu L."/>
            <person name="Ma J."/>
        </authorList>
    </citation>
    <scope>NUCLEOTIDE SEQUENCE [LARGE SCALE GENOMIC DNA]</scope>
    <source>
        <strain evidence="1 2">CGMCC 1.12237</strain>
    </source>
</reference>
<dbReference type="EMBL" id="JBHSKX010000001">
    <property type="protein sequence ID" value="MFC5366725.1"/>
    <property type="molecule type" value="Genomic_DNA"/>
</dbReference>
<evidence type="ECO:0000313" key="1">
    <source>
        <dbReference type="EMBL" id="MFC5366725.1"/>
    </source>
</evidence>
<dbReference type="AlphaFoldDB" id="A0ABD5R9P2"/>
<name>A0ABD5R9P2_9EURY</name>
<proteinExistence type="predicted"/>
<dbReference type="Pfam" id="PF20575">
    <property type="entry name" value="HTH_63"/>
    <property type="match status" value="1"/>
</dbReference>